<accession>A0ABN9YUU8</accession>
<evidence type="ECO:0000259" key="1">
    <source>
        <dbReference type="PROSITE" id="PS50943"/>
    </source>
</evidence>
<dbReference type="SMART" id="SM00530">
    <property type="entry name" value="HTH_XRE"/>
    <property type="match status" value="1"/>
</dbReference>
<dbReference type="SUPFAM" id="SSF47413">
    <property type="entry name" value="lambda repressor-like DNA-binding domains"/>
    <property type="match status" value="1"/>
</dbReference>
<dbReference type="CDD" id="cd00093">
    <property type="entry name" value="HTH_XRE"/>
    <property type="match status" value="1"/>
</dbReference>
<comment type="caution">
    <text evidence="2">The sequence shown here is derived from an EMBL/GenBank/DDBJ whole genome shotgun (WGS) entry which is preliminary data.</text>
</comment>
<protein>
    <recommendedName>
        <fullName evidence="1">HTH cro/C1-type domain-containing protein</fullName>
    </recommendedName>
</protein>
<evidence type="ECO:0000313" key="3">
    <source>
        <dbReference type="Proteomes" id="UP001314166"/>
    </source>
</evidence>
<dbReference type="InterPro" id="IPR010982">
    <property type="entry name" value="Lambda_DNA-bd_dom_sf"/>
</dbReference>
<dbReference type="PROSITE" id="PS50943">
    <property type="entry name" value="HTH_CROC1"/>
    <property type="match status" value="1"/>
</dbReference>
<organism evidence="2 3">
    <name type="scientific">Fructobacillus evanidus</name>
    <dbReference type="NCBI Taxonomy" id="3064281"/>
    <lineage>
        <taxon>Bacteria</taxon>
        <taxon>Bacillati</taxon>
        <taxon>Bacillota</taxon>
        <taxon>Bacilli</taxon>
        <taxon>Lactobacillales</taxon>
        <taxon>Lactobacillaceae</taxon>
        <taxon>Fructobacillus</taxon>
    </lineage>
</organism>
<feature type="domain" description="HTH cro/C1-type" evidence="1">
    <location>
        <begin position="16"/>
        <end position="70"/>
    </location>
</feature>
<dbReference type="InterPro" id="IPR001387">
    <property type="entry name" value="Cro/C1-type_HTH"/>
</dbReference>
<dbReference type="RefSeq" id="WP_338348538.1">
    <property type="nucleotide sequence ID" value="NZ_CAUZLV010000013.1"/>
</dbReference>
<dbReference type="Gene3D" id="1.10.260.40">
    <property type="entry name" value="lambda repressor-like DNA-binding domains"/>
    <property type="match status" value="1"/>
</dbReference>
<dbReference type="Proteomes" id="UP001314166">
    <property type="component" value="Unassembled WGS sequence"/>
</dbReference>
<sequence>MSKDVFAEVQRLGAMIRELREIRGMSANDLAEATGLSTSVISKFERGQTDIHLSTAIQLLRYMGLTLADIGEANVFDGFATIDWAEKAYRFVDDQRVLKRIMVRLAQKEHLLRHEQVLETIIMLRLGQPVSADEDLFSYFEDIETFLSFDAYLVLLARPYLPAWLVQHIGKKLGTCSSQQVPIVQVAQEQYHQIVS</sequence>
<reference evidence="2 3" key="1">
    <citation type="submission" date="2023-10" db="EMBL/GenBank/DDBJ databases">
        <authorList>
            <person name="Botero Cardona J."/>
        </authorList>
    </citation>
    <scope>NUCLEOTIDE SEQUENCE [LARGE SCALE GENOMIC DNA]</scope>
    <source>
        <strain evidence="2 3">R-55214</strain>
    </source>
</reference>
<evidence type="ECO:0000313" key="2">
    <source>
        <dbReference type="EMBL" id="CAK1247362.1"/>
    </source>
</evidence>
<proteinExistence type="predicted"/>
<name>A0ABN9YUU8_9LACO</name>
<gene>
    <name evidence="2" type="ORF">R55214_HHFBAMCI_01118</name>
</gene>
<dbReference type="EMBL" id="CAUZMB010000006">
    <property type="protein sequence ID" value="CAK1247362.1"/>
    <property type="molecule type" value="Genomic_DNA"/>
</dbReference>
<keyword evidence="3" id="KW-1185">Reference proteome</keyword>
<dbReference type="Pfam" id="PF01381">
    <property type="entry name" value="HTH_3"/>
    <property type="match status" value="1"/>
</dbReference>